<dbReference type="eggNOG" id="COG0517">
    <property type="taxonomic scope" value="Bacteria"/>
</dbReference>
<dbReference type="Pfam" id="PF00571">
    <property type="entry name" value="CBS"/>
    <property type="match status" value="2"/>
</dbReference>
<accession>A0A081BFC1</accession>
<reference evidence="4 5" key="1">
    <citation type="submission" date="2014-07" db="EMBL/GenBank/DDBJ databases">
        <title>Tepidicaulis marinum gen. nov., sp. nov., a novel marine bacterium denitrifying nitrate to nitrous oxide strictly under microaerobic conditions.</title>
        <authorList>
            <person name="Takeuchi M."/>
            <person name="Yamagishi T."/>
            <person name="Kamagata Y."/>
            <person name="Oshima K."/>
            <person name="Hattori M."/>
            <person name="Katayama T."/>
            <person name="Hanada S."/>
            <person name="Tamaki H."/>
            <person name="Marumo K."/>
            <person name="Maeda H."/>
            <person name="Nedachi M."/>
            <person name="Iwasaki W."/>
            <person name="Suwa Y."/>
            <person name="Sakata S."/>
        </authorList>
    </citation>
    <scope>NUCLEOTIDE SEQUENCE [LARGE SCALE GENOMIC DNA]</scope>
    <source>
        <strain evidence="4 5">MA2</strain>
    </source>
</reference>
<dbReference type="STRING" id="1333998.M2A_3238"/>
<dbReference type="InterPro" id="IPR051257">
    <property type="entry name" value="Diverse_CBS-Domain"/>
</dbReference>
<sequence length="138" mass="15256">MKIQEIMTKTVDWVSADTALQEAARKMKEDDVGFLPIGENDRLIGMLTDRDIVLNCVAEGKDPSTQTARDAMHEGVRYLFEDQDIEEAADNMAKNKVRRMPVVNKDKRLVGILSLGDIAAHGQQDCAGRALEEIAKAA</sequence>
<name>A0A081BFC1_9HYPH</name>
<evidence type="ECO:0000259" key="3">
    <source>
        <dbReference type="PROSITE" id="PS51371"/>
    </source>
</evidence>
<keyword evidence="1 2" id="KW-0129">CBS domain</keyword>
<dbReference type="Proteomes" id="UP000028702">
    <property type="component" value="Unassembled WGS sequence"/>
</dbReference>
<dbReference type="CDD" id="cd04622">
    <property type="entry name" value="CBS_pair_HRP1_like"/>
    <property type="match status" value="1"/>
</dbReference>
<organism evidence="4 5">
    <name type="scientific">Tepidicaulis marinus</name>
    <dbReference type="NCBI Taxonomy" id="1333998"/>
    <lineage>
        <taxon>Bacteria</taxon>
        <taxon>Pseudomonadati</taxon>
        <taxon>Pseudomonadota</taxon>
        <taxon>Alphaproteobacteria</taxon>
        <taxon>Hyphomicrobiales</taxon>
        <taxon>Parvibaculaceae</taxon>
        <taxon>Tepidicaulis</taxon>
    </lineage>
</organism>
<dbReference type="InterPro" id="IPR046342">
    <property type="entry name" value="CBS_dom_sf"/>
</dbReference>
<evidence type="ECO:0000256" key="1">
    <source>
        <dbReference type="ARBA" id="ARBA00023122"/>
    </source>
</evidence>
<evidence type="ECO:0000256" key="2">
    <source>
        <dbReference type="PROSITE-ProRule" id="PRU00703"/>
    </source>
</evidence>
<keyword evidence="5" id="KW-1185">Reference proteome</keyword>
<dbReference type="SUPFAM" id="SSF54631">
    <property type="entry name" value="CBS-domain pair"/>
    <property type="match status" value="1"/>
</dbReference>
<dbReference type="PROSITE" id="PS51371">
    <property type="entry name" value="CBS"/>
    <property type="match status" value="2"/>
</dbReference>
<comment type="caution">
    <text evidence="4">The sequence shown here is derived from an EMBL/GenBank/DDBJ whole genome shotgun (WGS) entry which is preliminary data.</text>
</comment>
<dbReference type="InterPro" id="IPR000644">
    <property type="entry name" value="CBS_dom"/>
</dbReference>
<dbReference type="SMART" id="SM00116">
    <property type="entry name" value="CBS"/>
    <property type="match status" value="2"/>
</dbReference>
<dbReference type="AlphaFoldDB" id="A0A081BFC1"/>
<dbReference type="RefSeq" id="WP_045449670.1">
    <property type="nucleotide sequence ID" value="NZ_BBIO01000027.1"/>
</dbReference>
<protein>
    <submittedName>
        <fullName evidence="4">CBS domain protein</fullName>
    </submittedName>
</protein>
<gene>
    <name evidence="4" type="ORF">M2A_3238</name>
</gene>
<feature type="domain" description="CBS" evidence="3">
    <location>
        <begin position="72"/>
        <end position="131"/>
    </location>
</feature>
<dbReference type="PANTHER" id="PTHR43080:SF2">
    <property type="entry name" value="CBS DOMAIN-CONTAINING PROTEIN"/>
    <property type="match status" value="1"/>
</dbReference>
<dbReference type="PANTHER" id="PTHR43080">
    <property type="entry name" value="CBS DOMAIN-CONTAINING PROTEIN CBSX3, MITOCHONDRIAL"/>
    <property type="match status" value="1"/>
</dbReference>
<evidence type="ECO:0000313" key="5">
    <source>
        <dbReference type="Proteomes" id="UP000028702"/>
    </source>
</evidence>
<dbReference type="EMBL" id="BBIO01000027">
    <property type="protein sequence ID" value="GAK46739.1"/>
    <property type="molecule type" value="Genomic_DNA"/>
</dbReference>
<evidence type="ECO:0000313" key="4">
    <source>
        <dbReference type="EMBL" id="GAK46739.1"/>
    </source>
</evidence>
<dbReference type="Gene3D" id="3.10.580.10">
    <property type="entry name" value="CBS-domain"/>
    <property type="match status" value="1"/>
</dbReference>
<feature type="domain" description="CBS" evidence="3">
    <location>
        <begin position="7"/>
        <end position="64"/>
    </location>
</feature>
<proteinExistence type="predicted"/>